<evidence type="ECO:0000313" key="6">
    <source>
        <dbReference type="Proteomes" id="UP000541558"/>
    </source>
</evidence>
<dbReference type="OrthoDB" id="19619at2759"/>
<feature type="region of interest" description="Disordered" evidence="4">
    <location>
        <begin position="44"/>
        <end position="96"/>
    </location>
</feature>
<keyword evidence="2" id="KW-0809">Transit peptide</keyword>
<evidence type="ECO:0000313" key="5">
    <source>
        <dbReference type="EMBL" id="KAF5314765.1"/>
    </source>
</evidence>
<dbReference type="GO" id="GO:0032979">
    <property type="term" value="P:protein insertion into mitochondrial inner membrane from matrix"/>
    <property type="evidence" value="ECO:0007669"/>
    <property type="project" value="InterPro"/>
</dbReference>
<evidence type="ECO:0000256" key="4">
    <source>
        <dbReference type="SAM" id="MobiDB-lite"/>
    </source>
</evidence>
<evidence type="ECO:0000256" key="1">
    <source>
        <dbReference type="ARBA" id="ARBA00004173"/>
    </source>
</evidence>
<dbReference type="PANTHER" id="PTHR28554">
    <property type="entry name" value="39S RIBOSOMAL PROTEIN L45, MITOCHONDRIAL"/>
    <property type="match status" value="1"/>
</dbReference>
<organism evidence="5 6">
    <name type="scientific">Ephemerocybe angulata</name>
    <dbReference type="NCBI Taxonomy" id="980116"/>
    <lineage>
        <taxon>Eukaryota</taxon>
        <taxon>Fungi</taxon>
        <taxon>Dikarya</taxon>
        <taxon>Basidiomycota</taxon>
        <taxon>Agaricomycotina</taxon>
        <taxon>Agaricomycetes</taxon>
        <taxon>Agaricomycetidae</taxon>
        <taxon>Agaricales</taxon>
        <taxon>Agaricineae</taxon>
        <taxon>Psathyrellaceae</taxon>
        <taxon>Ephemerocybe</taxon>
    </lineage>
</organism>
<evidence type="ECO:0000256" key="3">
    <source>
        <dbReference type="ARBA" id="ARBA00023128"/>
    </source>
</evidence>
<dbReference type="GO" id="GO:0005743">
    <property type="term" value="C:mitochondrial inner membrane"/>
    <property type="evidence" value="ECO:0007669"/>
    <property type="project" value="InterPro"/>
</dbReference>
<dbReference type="PANTHER" id="PTHR28554:SF1">
    <property type="entry name" value="LARGE RIBOSOMAL SUBUNIT PROTEIN ML45"/>
    <property type="match status" value="1"/>
</dbReference>
<sequence length="405" mass="44670">MALSVSRSCALRLRLPSSSSSPAFATCVTQSWSWRAYATESAVHSKRRGAPGSAKATHKGANVSSAAPKKVSTKVEERAAGHTGPHTAVTDAKALAGSSSKKRSLSKAGVLEAAAVEKANAPAAKAAALGKELTVEEKGLQELEAIEYFKKVMRSADPFGQPIASSLDVMLVRPASPLHISKYASLGQWWGQLVQNRVNGMKSFMSMMYLAGDDAIPGVKLGRVPWYKSFGWLFKAGKSQSTKTNVWISPLRQIALETYRELNQNVAKGDSKAVKTLTAAEYQTELLRRLKKQPANFTFRWTFEREVSPTQIVSLRAAQYHMGREDPKFGNRYLVHALVKFDTEQSLEIYGARGEPLHEVAEGATKRADGTVAAKPKRVTEYLVMEKRMWYDTPWVFREQKWDSA</sequence>
<evidence type="ECO:0008006" key="7">
    <source>
        <dbReference type="Google" id="ProtNLM"/>
    </source>
</evidence>
<reference evidence="5 6" key="1">
    <citation type="journal article" date="2020" name="ISME J.">
        <title>Uncovering the hidden diversity of litter-decomposition mechanisms in mushroom-forming fungi.</title>
        <authorList>
            <person name="Floudas D."/>
            <person name="Bentzer J."/>
            <person name="Ahren D."/>
            <person name="Johansson T."/>
            <person name="Persson P."/>
            <person name="Tunlid A."/>
        </authorList>
    </citation>
    <scope>NUCLEOTIDE SEQUENCE [LARGE SCALE GENOMIC DNA]</scope>
    <source>
        <strain evidence="5 6">CBS 175.51</strain>
    </source>
</reference>
<evidence type="ECO:0000256" key="2">
    <source>
        <dbReference type="ARBA" id="ARBA00022946"/>
    </source>
</evidence>
<dbReference type="AlphaFoldDB" id="A0A8H5B102"/>
<comment type="caution">
    <text evidence="5">The sequence shown here is derived from an EMBL/GenBank/DDBJ whole genome shotgun (WGS) entry which is preliminary data.</text>
</comment>
<comment type="subcellular location">
    <subcellularLocation>
        <location evidence="1">Mitochondrion</location>
    </subcellularLocation>
</comment>
<dbReference type="EMBL" id="JAACJK010000221">
    <property type="protein sequence ID" value="KAF5314765.1"/>
    <property type="molecule type" value="Genomic_DNA"/>
</dbReference>
<accession>A0A8H5B102</accession>
<keyword evidence="3" id="KW-0496">Mitochondrion</keyword>
<dbReference type="Proteomes" id="UP000541558">
    <property type="component" value="Unassembled WGS sequence"/>
</dbReference>
<proteinExistence type="predicted"/>
<gene>
    <name evidence="5" type="ORF">D9611_007171</name>
</gene>
<name>A0A8H5B102_9AGAR</name>
<dbReference type="Gene3D" id="3.10.450.240">
    <property type="match status" value="1"/>
</dbReference>
<dbReference type="InterPro" id="IPR024621">
    <property type="entry name" value="Mba1"/>
</dbReference>
<protein>
    <recommendedName>
        <fullName evidence="7">Tim44-like domain-containing protein</fullName>
    </recommendedName>
</protein>
<dbReference type="Pfam" id="PF07961">
    <property type="entry name" value="MBA1"/>
    <property type="match status" value="1"/>
</dbReference>
<keyword evidence="6" id="KW-1185">Reference proteome</keyword>
<dbReference type="InterPro" id="IPR051975">
    <property type="entry name" value="mtLSU_mL45"/>
</dbReference>